<dbReference type="SUPFAM" id="SSF53187">
    <property type="entry name" value="Zn-dependent exopeptidases"/>
    <property type="match status" value="1"/>
</dbReference>
<accession>A0A9P4LR35</accession>
<reference evidence="1" key="1">
    <citation type="journal article" date="2020" name="Stud. Mycol.">
        <title>101 Dothideomycetes genomes: a test case for predicting lifestyles and emergence of pathogens.</title>
        <authorList>
            <person name="Haridas S."/>
            <person name="Albert R."/>
            <person name="Binder M."/>
            <person name="Bloem J."/>
            <person name="Labutti K."/>
            <person name="Salamov A."/>
            <person name="Andreopoulos B."/>
            <person name="Baker S."/>
            <person name="Barry K."/>
            <person name="Bills G."/>
            <person name="Bluhm B."/>
            <person name="Cannon C."/>
            <person name="Castanera R."/>
            <person name="Culley D."/>
            <person name="Daum C."/>
            <person name="Ezra D."/>
            <person name="Gonzalez J."/>
            <person name="Henrissat B."/>
            <person name="Kuo A."/>
            <person name="Liang C."/>
            <person name="Lipzen A."/>
            <person name="Lutzoni F."/>
            <person name="Magnuson J."/>
            <person name="Mondo S."/>
            <person name="Nolan M."/>
            <person name="Ohm R."/>
            <person name="Pangilinan J."/>
            <person name="Park H.-J."/>
            <person name="Ramirez L."/>
            <person name="Alfaro M."/>
            <person name="Sun H."/>
            <person name="Tritt A."/>
            <person name="Yoshinaga Y."/>
            <person name="Zwiers L.-H."/>
            <person name="Turgeon B."/>
            <person name="Goodwin S."/>
            <person name="Spatafora J."/>
            <person name="Crous P."/>
            <person name="Grigoriev I."/>
        </authorList>
    </citation>
    <scope>NUCLEOTIDE SEQUENCE</scope>
    <source>
        <strain evidence="1">CBS 110217</strain>
    </source>
</reference>
<name>A0A9P4LR35_9PLEO</name>
<comment type="caution">
    <text evidence="1">The sequence shown here is derived from an EMBL/GenBank/DDBJ whole genome shotgun (WGS) entry which is preliminary data.</text>
</comment>
<dbReference type="Gene3D" id="3.40.630.10">
    <property type="entry name" value="Zn peptidases"/>
    <property type="match status" value="1"/>
</dbReference>
<dbReference type="EMBL" id="ML978173">
    <property type="protein sequence ID" value="KAF2032399.1"/>
    <property type="molecule type" value="Genomic_DNA"/>
</dbReference>
<organism evidence="1 2">
    <name type="scientific">Setomelanomma holmii</name>
    <dbReference type="NCBI Taxonomy" id="210430"/>
    <lineage>
        <taxon>Eukaryota</taxon>
        <taxon>Fungi</taxon>
        <taxon>Dikarya</taxon>
        <taxon>Ascomycota</taxon>
        <taxon>Pezizomycotina</taxon>
        <taxon>Dothideomycetes</taxon>
        <taxon>Pleosporomycetidae</taxon>
        <taxon>Pleosporales</taxon>
        <taxon>Pleosporineae</taxon>
        <taxon>Phaeosphaeriaceae</taxon>
        <taxon>Setomelanomma</taxon>
    </lineage>
</organism>
<dbReference type="OrthoDB" id="3626597at2759"/>
<dbReference type="Proteomes" id="UP000799777">
    <property type="component" value="Unassembled WGS sequence"/>
</dbReference>
<keyword evidence="2" id="KW-1185">Reference proteome</keyword>
<sequence>MRQMRSSAISGFPLFARFVISDKYASNQNSIVIDSRQVAANFEGVDGVGLLGPAFLYPDTVPATWANGTSGPTPQDALESFVRSLADRNRWIKYHNDLVSEESRAIPYVTLSNGKNADKKLRLWFQSGQHGDEPAVLKKIDLTILPRYNADGVEYFQRQLAANYDPNCDHTVLERQQTRAIRRAQSEFNPHIFVDNHEYTGVSPVVERYIRAQDLLVSANKNPNSNSNIRALNEEFVTNIFAATEAKGLRVGPYFTTSVANGTITIREPDWNAQTNHKGAGNYQALTFLVETRGIRLGNQHFQRRVASHIVTLETIINKAVDEFDSVYNTIETGRKAFTESQDDIMVLDDYPITNKSIQFINATSGALLNVTVRSQNSDPSEILITRPCPKAYLFSCAWADVAEHLRILGVNVDVLEQEYGGSVEALVIQTAEIARTKFEGIVATSVTTNTTRRAVRIPKGGFWVDIRQKNAGYAFLLLEPEGEASLARYNKVPVEVGDEYPIFRVV</sequence>
<evidence type="ECO:0000313" key="2">
    <source>
        <dbReference type="Proteomes" id="UP000799777"/>
    </source>
</evidence>
<dbReference type="AlphaFoldDB" id="A0A9P4LR35"/>
<evidence type="ECO:0000313" key="1">
    <source>
        <dbReference type="EMBL" id="KAF2032399.1"/>
    </source>
</evidence>
<gene>
    <name evidence="1" type="ORF">EK21DRAFT_110072</name>
</gene>
<proteinExistence type="predicted"/>
<protein>
    <submittedName>
        <fullName evidence="1">Zn-dependent exopeptidase</fullName>
    </submittedName>
</protein>